<evidence type="ECO:0000256" key="2">
    <source>
        <dbReference type="PROSITE-ProRule" id="PRU00252"/>
    </source>
</evidence>
<evidence type="ECO:0000313" key="4">
    <source>
        <dbReference type="Proteomes" id="UP001630127"/>
    </source>
</evidence>
<reference evidence="3 4" key="1">
    <citation type="submission" date="2024-11" db="EMBL/GenBank/DDBJ databases">
        <title>A near-complete genome assembly of Cinchona calisaya.</title>
        <authorList>
            <person name="Lian D.C."/>
            <person name="Zhao X.W."/>
            <person name="Wei L."/>
        </authorList>
    </citation>
    <scope>NUCLEOTIDE SEQUENCE [LARGE SCALE GENOMIC DNA]</scope>
    <source>
        <tissue evidence="3">Nenye</tissue>
    </source>
</reference>
<evidence type="ECO:0000313" key="3">
    <source>
        <dbReference type="EMBL" id="KAL3510480.1"/>
    </source>
</evidence>
<dbReference type="Proteomes" id="UP001630127">
    <property type="component" value="Unassembled WGS sequence"/>
</dbReference>
<accession>A0ABD2YWH8</accession>
<dbReference type="PANTHER" id="PTHR10302">
    <property type="entry name" value="SINGLE-STRANDED DNA-BINDING PROTEIN"/>
    <property type="match status" value="1"/>
</dbReference>
<keyword evidence="1 2" id="KW-0238">DNA-binding</keyword>
<evidence type="ECO:0000256" key="1">
    <source>
        <dbReference type="ARBA" id="ARBA00023125"/>
    </source>
</evidence>
<sequence>MWGEMAEISINHLKANDFVYVSGRLGSYVKADKNGNPRISYEVVVKELNYVAQHGENLMHQQHQKLDLQGDDYIERQRNRLHLWQVFFANPYEWRDFRMSKKNPKHPDFKNITTGEALWLDHNDPPWIKRQLQFLDSVLAGQSRGDGDTSPTSFSSLCQ</sequence>
<keyword evidence="4" id="KW-1185">Reference proteome</keyword>
<dbReference type="InterPro" id="IPR011344">
    <property type="entry name" value="ssDNA-bd"/>
</dbReference>
<protein>
    <submittedName>
        <fullName evidence="3">Uncharacterized protein</fullName>
    </submittedName>
</protein>
<dbReference type="AlphaFoldDB" id="A0ABD2YWH8"/>
<dbReference type="SUPFAM" id="SSF50249">
    <property type="entry name" value="Nucleic acid-binding proteins"/>
    <property type="match status" value="1"/>
</dbReference>
<dbReference type="EMBL" id="JBJUIK010000012">
    <property type="protein sequence ID" value="KAL3510480.1"/>
    <property type="molecule type" value="Genomic_DNA"/>
</dbReference>
<dbReference type="InterPro" id="IPR012340">
    <property type="entry name" value="NA-bd_OB-fold"/>
</dbReference>
<organism evidence="3 4">
    <name type="scientific">Cinchona calisaya</name>
    <dbReference type="NCBI Taxonomy" id="153742"/>
    <lineage>
        <taxon>Eukaryota</taxon>
        <taxon>Viridiplantae</taxon>
        <taxon>Streptophyta</taxon>
        <taxon>Embryophyta</taxon>
        <taxon>Tracheophyta</taxon>
        <taxon>Spermatophyta</taxon>
        <taxon>Magnoliopsida</taxon>
        <taxon>eudicotyledons</taxon>
        <taxon>Gunneridae</taxon>
        <taxon>Pentapetalae</taxon>
        <taxon>asterids</taxon>
        <taxon>lamiids</taxon>
        <taxon>Gentianales</taxon>
        <taxon>Rubiaceae</taxon>
        <taxon>Cinchonoideae</taxon>
        <taxon>Cinchoneae</taxon>
        <taxon>Cinchona</taxon>
    </lineage>
</organism>
<name>A0ABD2YWH8_9GENT</name>
<dbReference type="InterPro" id="IPR000424">
    <property type="entry name" value="Primosome_PriB/ssb"/>
</dbReference>
<dbReference type="PROSITE" id="PS50935">
    <property type="entry name" value="SSB"/>
    <property type="match status" value="1"/>
</dbReference>
<dbReference type="GO" id="GO:0003677">
    <property type="term" value="F:DNA binding"/>
    <property type="evidence" value="ECO:0007669"/>
    <property type="project" value="UniProtKB-UniRule"/>
</dbReference>
<comment type="caution">
    <text evidence="3">The sequence shown here is derived from an EMBL/GenBank/DDBJ whole genome shotgun (WGS) entry which is preliminary data.</text>
</comment>
<dbReference type="PANTHER" id="PTHR10302:SF18">
    <property type="entry name" value="PROTEIN OSB1, MITOCHONDRIAL"/>
    <property type="match status" value="1"/>
</dbReference>
<gene>
    <name evidence="3" type="ORF">ACH5RR_029881</name>
</gene>
<proteinExistence type="predicted"/>
<dbReference type="Gene3D" id="2.40.50.140">
    <property type="entry name" value="Nucleic acid-binding proteins"/>
    <property type="match status" value="1"/>
</dbReference>